<keyword evidence="1" id="KW-0812">Transmembrane</keyword>
<dbReference type="EMBL" id="CAADFP010000093">
    <property type="protein sequence ID" value="VFK29732.1"/>
    <property type="molecule type" value="Genomic_DNA"/>
</dbReference>
<organism evidence="2">
    <name type="scientific">Candidatus Kentrum sp. LPFa</name>
    <dbReference type="NCBI Taxonomy" id="2126335"/>
    <lineage>
        <taxon>Bacteria</taxon>
        <taxon>Pseudomonadati</taxon>
        <taxon>Pseudomonadota</taxon>
        <taxon>Gammaproteobacteria</taxon>
        <taxon>Candidatus Kentrum</taxon>
    </lineage>
</organism>
<keyword evidence="1" id="KW-1133">Transmembrane helix</keyword>
<proteinExistence type="predicted"/>
<protein>
    <submittedName>
        <fullName evidence="2">Uncharacterized protein</fullName>
    </submittedName>
</protein>
<evidence type="ECO:0000313" key="3">
    <source>
        <dbReference type="EMBL" id="VFK29732.1"/>
    </source>
</evidence>
<keyword evidence="1" id="KW-0472">Membrane</keyword>
<evidence type="ECO:0000256" key="1">
    <source>
        <dbReference type="SAM" id="Phobius"/>
    </source>
</evidence>
<gene>
    <name evidence="2" type="ORF">BECKLPF1236A_GA0070988_1001121</name>
    <name evidence="3" type="ORF">BECKLPF1236C_GA0070990_100938</name>
</gene>
<sequence length="42" mass="4710">MRFAYPPYGPYSPVIPLISGNPVINISLNFLIVLSKIFQITD</sequence>
<reference evidence="2" key="1">
    <citation type="submission" date="2019-02" db="EMBL/GenBank/DDBJ databases">
        <authorList>
            <person name="Gruber-Vodicka R. H."/>
            <person name="Seah K. B. B."/>
        </authorList>
    </citation>
    <scope>NUCLEOTIDE SEQUENCE</scope>
    <source>
        <strain evidence="2">BECK_S312</strain>
        <strain evidence="3">BECK_S426</strain>
    </source>
</reference>
<dbReference type="AlphaFoldDB" id="A0A450VSK6"/>
<accession>A0A450VSK6</accession>
<feature type="transmembrane region" description="Helical" evidence="1">
    <location>
        <begin position="14"/>
        <end position="34"/>
    </location>
</feature>
<dbReference type="EMBL" id="CAADFM010000011">
    <property type="protein sequence ID" value="VFK07785.1"/>
    <property type="molecule type" value="Genomic_DNA"/>
</dbReference>
<name>A0A450VSK6_9GAMM</name>
<evidence type="ECO:0000313" key="2">
    <source>
        <dbReference type="EMBL" id="VFK07785.1"/>
    </source>
</evidence>